<dbReference type="AlphaFoldDB" id="A0AAV8YVF5"/>
<protein>
    <submittedName>
        <fullName evidence="2">Uncharacterized protein</fullName>
    </submittedName>
</protein>
<dbReference type="Proteomes" id="UP001162162">
    <property type="component" value="Unassembled WGS sequence"/>
</dbReference>
<evidence type="ECO:0000313" key="3">
    <source>
        <dbReference type="Proteomes" id="UP001162162"/>
    </source>
</evidence>
<gene>
    <name evidence="2" type="ORF">NQ318_003576</name>
</gene>
<accession>A0AAV8YVF5</accession>
<proteinExistence type="predicted"/>
<organism evidence="2 3">
    <name type="scientific">Aromia moschata</name>
    <dbReference type="NCBI Taxonomy" id="1265417"/>
    <lineage>
        <taxon>Eukaryota</taxon>
        <taxon>Metazoa</taxon>
        <taxon>Ecdysozoa</taxon>
        <taxon>Arthropoda</taxon>
        <taxon>Hexapoda</taxon>
        <taxon>Insecta</taxon>
        <taxon>Pterygota</taxon>
        <taxon>Neoptera</taxon>
        <taxon>Endopterygota</taxon>
        <taxon>Coleoptera</taxon>
        <taxon>Polyphaga</taxon>
        <taxon>Cucujiformia</taxon>
        <taxon>Chrysomeloidea</taxon>
        <taxon>Cerambycidae</taxon>
        <taxon>Cerambycinae</taxon>
        <taxon>Callichromatini</taxon>
        <taxon>Aromia</taxon>
    </lineage>
</organism>
<dbReference type="EMBL" id="JAPWTK010000038">
    <property type="protein sequence ID" value="KAJ8955476.1"/>
    <property type="molecule type" value="Genomic_DNA"/>
</dbReference>
<name>A0AAV8YVF5_9CUCU</name>
<feature type="region of interest" description="Disordered" evidence="1">
    <location>
        <begin position="46"/>
        <end position="72"/>
    </location>
</feature>
<feature type="compositionally biased region" description="Basic and acidic residues" evidence="1">
    <location>
        <begin position="1"/>
        <end position="18"/>
    </location>
</feature>
<keyword evidence="3" id="KW-1185">Reference proteome</keyword>
<feature type="region of interest" description="Disordered" evidence="1">
    <location>
        <begin position="1"/>
        <end position="34"/>
    </location>
</feature>
<evidence type="ECO:0000256" key="1">
    <source>
        <dbReference type="SAM" id="MobiDB-lite"/>
    </source>
</evidence>
<reference evidence="2" key="1">
    <citation type="journal article" date="2023" name="Insect Mol. Biol.">
        <title>Genome sequencing provides insights into the evolution of gene families encoding plant cell wall-degrading enzymes in longhorned beetles.</title>
        <authorList>
            <person name="Shin N.R."/>
            <person name="Okamura Y."/>
            <person name="Kirsch R."/>
            <person name="Pauchet Y."/>
        </authorList>
    </citation>
    <scope>NUCLEOTIDE SEQUENCE</scope>
    <source>
        <strain evidence="2">AMC_N1</strain>
    </source>
</reference>
<sequence>MLEGDVTTKKNDFEKKPECTQVQPEEEDFATSSTSADALLEQAIQSLGVPSDMGAPASVPQESTSSGEKREFFHSVLRGREIVQKV</sequence>
<evidence type="ECO:0000313" key="2">
    <source>
        <dbReference type="EMBL" id="KAJ8955476.1"/>
    </source>
</evidence>
<comment type="caution">
    <text evidence="2">The sequence shown here is derived from an EMBL/GenBank/DDBJ whole genome shotgun (WGS) entry which is preliminary data.</text>
</comment>